<protein>
    <submittedName>
        <fullName evidence="3">UDP-glucose:(Heptosyl)LPS alpha-1,3-glucosyltransferase</fullName>
        <ecNumber evidence="3">2.4.1.-</ecNumber>
    </submittedName>
</protein>
<dbReference type="GO" id="GO:0016757">
    <property type="term" value="F:glycosyltransferase activity"/>
    <property type="evidence" value="ECO:0007669"/>
    <property type="project" value="UniProtKB-KW"/>
</dbReference>
<organism evidence="3 4">
    <name type="scientific">Litorivivens lipolytica</name>
    <dbReference type="NCBI Taxonomy" id="1524264"/>
    <lineage>
        <taxon>Bacteria</taxon>
        <taxon>Pseudomonadati</taxon>
        <taxon>Pseudomonadota</taxon>
        <taxon>Gammaproteobacteria</taxon>
        <taxon>Litorivivens</taxon>
    </lineage>
</organism>
<dbReference type="AlphaFoldDB" id="A0A7W4W4K5"/>
<evidence type="ECO:0000259" key="1">
    <source>
        <dbReference type="Pfam" id="PF00534"/>
    </source>
</evidence>
<dbReference type="EMBL" id="JACHWY010000001">
    <property type="protein sequence ID" value="MBB3047317.1"/>
    <property type="molecule type" value="Genomic_DNA"/>
</dbReference>
<evidence type="ECO:0000259" key="2">
    <source>
        <dbReference type="Pfam" id="PF13439"/>
    </source>
</evidence>
<reference evidence="3 4" key="1">
    <citation type="submission" date="2020-08" db="EMBL/GenBank/DDBJ databases">
        <title>Genomic Encyclopedia of Type Strains, Phase III (KMG-III): the genomes of soil and plant-associated and newly described type strains.</title>
        <authorList>
            <person name="Whitman W."/>
        </authorList>
    </citation>
    <scope>NUCLEOTIDE SEQUENCE [LARGE SCALE GENOMIC DNA]</scope>
    <source>
        <strain evidence="3 4">CECT 8654</strain>
    </source>
</reference>
<name>A0A7W4W4K5_9GAMM</name>
<evidence type="ECO:0000313" key="4">
    <source>
        <dbReference type="Proteomes" id="UP000537130"/>
    </source>
</evidence>
<feature type="domain" description="Glycosyltransferase subfamily 4-like N-terminal" evidence="2">
    <location>
        <begin position="13"/>
        <end position="173"/>
    </location>
</feature>
<proteinExistence type="predicted"/>
<comment type="caution">
    <text evidence="3">The sequence shown here is derived from an EMBL/GenBank/DDBJ whole genome shotgun (WGS) entry which is preliminary data.</text>
</comment>
<dbReference type="SUPFAM" id="SSF53756">
    <property type="entry name" value="UDP-Glycosyltransferase/glycogen phosphorylase"/>
    <property type="match status" value="1"/>
</dbReference>
<accession>A0A7W4W4K5</accession>
<sequence length="370" mass="41893">MHFGFALFKFFPFGGLQRDMLAIARACIERDHRVTVFCGKWEGERPDDIAVVEVPVAGLTNHARDRSFADALPAAVAASDIDRLVGFNKMPGLDVYYAADSCFAAKIYEERGAYYRFLPRARQYQRMEEAVFSPSAATQVLLISEPEKAVYQQYYNTPDNRLHLLPPGIRRDRIMPDHYNERRALLRKKFDWQDDETLVLFVGSGFRTKGLDRAIRAFSELKASRPKSRLLILGKDRAEKFVKLATQLGVSESVEFLGGVDAVSEYLWAGDVLLHPAYRENTGTVLLEAMVAGLPVITTDACGYARYVKEQDMGAVIERPFDQALLDTALKSIVEARAEPWRERGRHFAETSDIFSMPQRAAEFLEKAYD</sequence>
<keyword evidence="4" id="KW-1185">Reference proteome</keyword>
<gene>
    <name evidence="3" type="ORF">FHR99_001553</name>
</gene>
<dbReference type="PANTHER" id="PTHR12526:SF641">
    <property type="entry name" value="LIPOPOLYSACCHARIDE CORE BIOSYNTHESIS PROTEIN RFAG"/>
    <property type="match status" value="1"/>
</dbReference>
<dbReference type="Proteomes" id="UP000537130">
    <property type="component" value="Unassembled WGS sequence"/>
</dbReference>
<dbReference type="EC" id="2.4.1.-" evidence="3"/>
<keyword evidence="3" id="KW-0328">Glycosyltransferase</keyword>
<dbReference type="InterPro" id="IPR028098">
    <property type="entry name" value="Glyco_trans_4-like_N"/>
</dbReference>
<dbReference type="Gene3D" id="3.40.50.2000">
    <property type="entry name" value="Glycogen Phosphorylase B"/>
    <property type="match status" value="2"/>
</dbReference>
<evidence type="ECO:0000313" key="3">
    <source>
        <dbReference type="EMBL" id="MBB3047317.1"/>
    </source>
</evidence>
<dbReference type="CDD" id="cd03801">
    <property type="entry name" value="GT4_PimA-like"/>
    <property type="match status" value="1"/>
</dbReference>
<dbReference type="InterPro" id="IPR001296">
    <property type="entry name" value="Glyco_trans_1"/>
</dbReference>
<feature type="domain" description="Glycosyl transferase family 1" evidence="1">
    <location>
        <begin position="186"/>
        <end position="339"/>
    </location>
</feature>
<keyword evidence="3" id="KW-0808">Transferase</keyword>
<dbReference type="GO" id="GO:1901135">
    <property type="term" value="P:carbohydrate derivative metabolic process"/>
    <property type="evidence" value="ECO:0007669"/>
    <property type="project" value="UniProtKB-ARBA"/>
</dbReference>
<dbReference type="Pfam" id="PF00534">
    <property type="entry name" value="Glycos_transf_1"/>
    <property type="match status" value="1"/>
</dbReference>
<dbReference type="PANTHER" id="PTHR12526">
    <property type="entry name" value="GLYCOSYLTRANSFERASE"/>
    <property type="match status" value="1"/>
</dbReference>
<dbReference type="Pfam" id="PF13439">
    <property type="entry name" value="Glyco_transf_4"/>
    <property type="match status" value="1"/>
</dbReference>